<keyword evidence="2" id="KW-1185">Reference proteome</keyword>
<organism evidence="1 2">
    <name type="scientific">Paenibacillus mesotrionivorans</name>
    <dbReference type="NCBI Taxonomy" id="3160968"/>
    <lineage>
        <taxon>Bacteria</taxon>
        <taxon>Bacillati</taxon>
        <taxon>Bacillota</taxon>
        <taxon>Bacilli</taxon>
        <taxon>Bacillales</taxon>
        <taxon>Paenibacillaceae</taxon>
        <taxon>Paenibacillus</taxon>
    </lineage>
</organism>
<comment type="caution">
    <text evidence="1">The sequence shown here is derived from an EMBL/GenBank/DDBJ whole genome shotgun (WGS) entry which is preliminary data.</text>
</comment>
<name>A0ACC7NTS2_9BACL</name>
<proteinExistence type="predicted"/>
<reference evidence="1" key="1">
    <citation type="submission" date="2024-12" db="EMBL/GenBank/DDBJ databases">
        <authorList>
            <person name="Wu N."/>
        </authorList>
    </citation>
    <scope>NUCLEOTIDE SEQUENCE</scope>
    <source>
        <strain evidence="1">P15</strain>
    </source>
</reference>
<protein>
    <submittedName>
        <fullName evidence="1">MFS transporter</fullName>
    </submittedName>
</protein>
<dbReference type="EMBL" id="JBJURJ010000003">
    <property type="protein sequence ID" value="MFM9327742.1"/>
    <property type="molecule type" value="Genomic_DNA"/>
</dbReference>
<accession>A0ACC7NTS2</accession>
<gene>
    <name evidence="1" type="ORF">ACI1P1_05430</name>
</gene>
<sequence>MKTAIWLYLFMFVAFFDLHAQYPILSPFAVSLGAAPSFIGLILGLYSITHLPGNLLAGVGVDRYGSKVFICISLMAGGILLLLQAQVENPWQLLVIRSVSGFVLAFLSPACMTLLAKLARDRVHQSKLMSGNGLVHTLASVVSPAAGAYLVAKIGFSTSFTVLGWGLVVTGILAIFGIRDVPIQAGESLSTAAGKGGHTGHTGHGHHTGHGVHTGKSGSGAAGVKQSASSGQTSGLPWLFFMLPMAISCSQGILYFELPMLNHHGHGHASATELTGAVLNSGMLFSLVSLGALLSLSMVFLNRVSPLLRTMAGCLMLAAAFFAMAVHAPVSLYVLLFFIGMAKGVIFPAIASLLAASTSSTRYGRAYSILSIAYSLGSFIGPVAAGQWRGVVSPYFIAFSVLMAGLCFLPLDRLHWQSAKLEPPGP</sequence>
<evidence type="ECO:0000313" key="2">
    <source>
        <dbReference type="Proteomes" id="UP001631969"/>
    </source>
</evidence>
<evidence type="ECO:0000313" key="1">
    <source>
        <dbReference type="EMBL" id="MFM9327742.1"/>
    </source>
</evidence>
<dbReference type="Proteomes" id="UP001631969">
    <property type="component" value="Unassembled WGS sequence"/>
</dbReference>